<keyword evidence="1" id="KW-1133">Transmembrane helix</keyword>
<evidence type="ECO:0008006" key="4">
    <source>
        <dbReference type="Google" id="ProtNLM"/>
    </source>
</evidence>
<proteinExistence type="predicted"/>
<evidence type="ECO:0000313" key="2">
    <source>
        <dbReference type="EMBL" id="NJB91264.1"/>
    </source>
</evidence>
<sequence>MGGLIRKFGTRPFWRQVTQSLLLMATGAWLLISYIDVRMPSTDIPGDLHNHVRLGWWILFMAWCATAPSNKKSYRDLSPARSGTTVVAVCGVTAAIFLSWNADWPEGFIVPGLILLGTAGVATFVYRFASSHASEIGEARFNTMTTSQRQAPR</sequence>
<feature type="transmembrane region" description="Helical" evidence="1">
    <location>
        <begin position="54"/>
        <end position="70"/>
    </location>
</feature>
<feature type="transmembrane region" description="Helical" evidence="1">
    <location>
        <begin position="108"/>
        <end position="126"/>
    </location>
</feature>
<keyword evidence="1" id="KW-0472">Membrane</keyword>
<evidence type="ECO:0000256" key="1">
    <source>
        <dbReference type="SAM" id="Phobius"/>
    </source>
</evidence>
<name>A0A7X6BAE0_9SPHN</name>
<protein>
    <recommendedName>
        <fullName evidence="4">Transmembrane protein</fullName>
    </recommendedName>
</protein>
<dbReference type="Proteomes" id="UP000535078">
    <property type="component" value="Unassembled WGS sequence"/>
</dbReference>
<keyword evidence="3" id="KW-1185">Reference proteome</keyword>
<reference evidence="2 3" key="1">
    <citation type="submission" date="2020-03" db="EMBL/GenBank/DDBJ databases">
        <title>Genomic Encyclopedia of Type Strains, Phase IV (KMG-IV): sequencing the most valuable type-strain genomes for metagenomic binning, comparative biology and taxonomic classification.</title>
        <authorList>
            <person name="Goeker M."/>
        </authorList>
    </citation>
    <scope>NUCLEOTIDE SEQUENCE [LARGE SCALE GENOMIC DNA]</scope>
    <source>
        <strain evidence="2 3">DSM 25229</strain>
    </source>
</reference>
<comment type="caution">
    <text evidence="2">The sequence shown here is derived from an EMBL/GenBank/DDBJ whole genome shotgun (WGS) entry which is preliminary data.</text>
</comment>
<feature type="transmembrane region" description="Helical" evidence="1">
    <location>
        <begin position="12"/>
        <end position="34"/>
    </location>
</feature>
<evidence type="ECO:0000313" key="3">
    <source>
        <dbReference type="Proteomes" id="UP000535078"/>
    </source>
</evidence>
<dbReference type="AlphaFoldDB" id="A0A7X6BAE0"/>
<feature type="transmembrane region" description="Helical" evidence="1">
    <location>
        <begin position="82"/>
        <end position="102"/>
    </location>
</feature>
<accession>A0A7X6BAE0</accession>
<dbReference type="EMBL" id="JAATIT010000005">
    <property type="protein sequence ID" value="NJB91264.1"/>
    <property type="molecule type" value="Genomic_DNA"/>
</dbReference>
<keyword evidence="1" id="KW-0812">Transmembrane</keyword>
<dbReference type="RefSeq" id="WP_167922630.1">
    <property type="nucleotide sequence ID" value="NZ_JAATIT010000005.1"/>
</dbReference>
<organism evidence="2 3">
    <name type="scientific">Sphingopyxis italica</name>
    <dbReference type="NCBI Taxonomy" id="1129133"/>
    <lineage>
        <taxon>Bacteria</taxon>
        <taxon>Pseudomonadati</taxon>
        <taxon>Pseudomonadota</taxon>
        <taxon>Alphaproteobacteria</taxon>
        <taxon>Sphingomonadales</taxon>
        <taxon>Sphingomonadaceae</taxon>
        <taxon>Sphingopyxis</taxon>
    </lineage>
</organism>
<gene>
    <name evidence="2" type="ORF">GGR90_003473</name>
</gene>